<dbReference type="Proteomes" id="UP000018817">
    <property type="component" value="Unassembled WGS sequence"/>
</dbReference>
<protein>
    <submittedName>
        <fullName evidence="1">Uncharacterized protein</fullName>
    </submittedName>
</protein>
<evidence type="ECO:0000313" key="1">
    <source>
        <dbReference type="EMBL" id="ETM99260.1"/>
    </source>
</evidence>
<dbReference type="VEuPathDB" id="FungiDB:PPTG_24443"/>
<dbReference type="GeneID" id="20193042"/>
<dbReference type="RefSeq" id="XP_008915443.1">
    <property type="nucleotide sequence ID" value="XM_008917195.1"/>
</dbReference>
<organism evidence="1 2">
    <name type="scientific">Phytophthora nicotianae (strain INRA-310)</name>
    <name type="common">Phytophthora parasitica</name>
    <dbReference type="NCBI Taxonomy" id="761204"/>
    <lineage>
        <taxon>Eukaryota</taxon>
        <taxon>Sar</taxon>
        <taxon>Stramenopiles</taxon>
        <taxon>Oomycota</taxon>
        <taxon>Peronosporomycetes</taxon>
        <taxon>Peronosporales</taxon>
        <taxon>Peronosporaceae</taxon>
        <taxon>Phytophthora</taxon>
    </lineage>
</organism>
<gene>
    <name evidence="1" type="ORF">PPTG_24443</name>
</gene>
<reference evidence="2" key="1">
    <citation type="submission" date="2011-12" db="EMBL/GenBank/DDBJ databases">
        <authorList>
            <consortium name="The Broad Institute Genome Sequencing Platform"/>
            <person name="Russ C."/>
            <person name="Tyler B."/>
            <person name="Panabieres F."/>
            <person name="Shan W."/>
            <person name="Tripathy S."/>
            <person name="Grunwald N."/>
            <person name="Machado M."/>
            <person name="Young S.K."/>
            <person name="Zeng Q."/>
            <person name="Gargeya S."/>
            <person name="Fitzgerald M."/>
            <person name="Haas B."/>
            <person name="Abouelleil A."/>
            <person name="Alvarado L."/>
            <person name="Arachchi H.M."/>
            <person name="Berlin A."/>
            <person name="Chapman S.B."/>
            <person name="Gearin G."/>
            <person name="Goldberg J."/>
            <person name="Griggs A."/>
            <person name="Gujja S."/>
            <person name="Hansen M."/>
            <person name="Heiman D."/>
            <person name="Howarth C."/>
            <person name="Larimer J."/>
            <person name="Lui A."/>
            <person name="MacDonald P.J.P."/>
            <person name="McCowen C."/>
            <person name="Montmayeur A."/>
            <person name="Murphy C."/>
            <person name="Neiman D."/>
            <person name="Pearson M."/>
            <person name="Priest M."/>
            <person name="Roberts A."/>
            <person name="Saif S."/>
            <person name="Shea T."/>
            <person name="Sisk P."/>
            <person name="Stolte C."/>
            <person name="Sykes S."/>
            <person name="Wortman J."/>
            <person name="Nusbaum C."/>
            <person name="Birren B."/>
        </authorList>
    </citation>
    <scope>NUCLEOTIDE SEQUENCE [LARGE SCALE GENOMIC DNA]</scope>
    <source>
        <strain evidence="2">INRA-310</strain>
    </source>
</reference>
<accession>W2PF33</accession>
<proteinExistence type="predicted"/>
<dbReference type="EMBL" id="KI669655">
    <property type="protein sequence ID" value="ETM99260.1"/>
    <property type="molecule type" value="Genomic_DNA"/>
</dbReference>
<dbReference type="AlphaFoldDB" id="W2PF33"/>
<name>W2PF33_PHYN3</name>
<reference evidence="1 2" key="2">
    <citation type="submission" date="2013-11" db="EMBL/GenBank/DDBJ databases">
        <title>The Genome Sequence of Phytophthora parasitica INRA-310.</title>
        <authorList>
            <consortium name="The Broad Institute Genomics Platform"/>
            <person name="Russ C."/>
            <person name="Tyler B."/>
            <person name="Panabieres F."/>
            <person name="Shan W."/>
            <person name="Tripathy S."/>
            <person name="Grunwald N."/>
            <person name="Machado M."/>
            <person name="Johnson C.S."/>
            <person name="Arredondo F."/>
            <person name="Hong C."/>
            <person name="Coffey M."/>
            <person name="Young S.K."/>
            <person name="Zeng Q."/>
            <person name="Gargeya S."/>
            <person name="Fitzgerald M."/>
            <person name="Abouelleil A."/>
            <person name="Alvarado L."/>
            <person name="Chapman S.B."/>
            <person name="Gainer-Dewar J."/>
            <person name="Goldberg J."/>
            <person name="Griggs A."/>
            <person name="Gujja S."/>
            <person name="Hansen M."/>
            <person name="Howarth C."/>
            <person name="Imamovic A."/>
            <person name="Ireland A."/>
            <person name="Larimer J."/>
            <person name="McCowan C."/>
            <person name="Murphy C."/>
            <person name="Pearson M."/>
            <person name="Poon T.W."/>
            <person name="Priest M."/>
            <person name="Roberts A."/>
            <person name="Saif S."/>
            <person name="Shea T."/>
            <person name="Sykes S."/>
            <person name="Wortman J."/>
            <person name="Nusbaum C."/>
            <person name="Birren B."/>
        </authorList>
    </citation>
    <scope>NUCLEOTIDE SEQUENCE [LARGE SCALE GENOMIC DNA]</scope>
    <source>
        <strain evidence="1 2">INRA-310</strain>
    </source>
</reference>
<evidence type="ECO:0000313" key="2">
    <source>
        <dbReference type="Proteomes" id="UP000018817"/>
    </source>
</evidence>
<sequence>MHACTSTSCPNALRMWKAPTPCAVNWKLSIPSTHSTGANCRSCSLRINQSVSATEFLAPLLSLDPSRSSFTIITAIGNPSVAATPAVSLVSVAPGTAELDVPLSDRCSSARRPCVAAAAVTDQHGHHLLAVVA</sequence>